<dbReference type="EnsemblMetazoa" id="PPA22393.1">
    <property type="protein sequence ID" value="PPA22393.1"/>
    <property type="gene ID" value="WBGene00111947"/>
</dbReference>
<protein>
    <submittedName>
        <fullName evidence="3">Uncharacterized protein</fullName>
    </submittedName>
</protein>
<name>A0A2A6CV92_PRIPA</name>
<feature type="compositionally biased region" description="Polar residues" evidence="2">
    <location>
        <begin position="379"/>
        <end position="411"/>
    </location>
</feature>
<feature type="coiled-coil region" evidence="1">
    <location>
        <begin position="330"/>
        <end position="357"/>
    </location>
</feature>
<evidence type="ECO:0000256" key="2">
    <source>
        <dbReference type="SAM" id="MobiDB-lite"/>
    </source>
</evidence>
<organism evidence="3 4">
    <name type="scientific">Pristionchus pacificus</name>
    <name type="common">Parasitic nematode worm</name>
    <dbReference type="NCBI Taxonomy" id="54126"/>
    <lineage>
        <taxon>Eukaryota</taxon>
        <taxon>Metazoa</taxon>
        <taxon>Ecdysozoa</taxon>
        <taxon>Nematoda</taxon>
        <taxon>Chromadorea</taxon>
        <taxon>Rhabditida</taxon>
        <taxon>Rhabditina</taxon>
        <taxon>Diplogasteromorpha</taxon>
        <taxon>Diplogasteroidea</taxon>
        <taxon>Neodiplogasteridae</taxon>
        <taxon>Pristionchus</taxon>
    </lineage>
</organism>
<evidence type="ECO:0000313" key="4">
    <source>
        <dbReference type="Proteomes" id="UP000005239"/>
    </source>
</evidence>
<keyword evidence="1" id="KW-0175">Coiled coil</keyword>
<reference evidence="3" key="2">
    <citation type="submission" date="2022-06" db="UniProtKB">
        <authorList>
            <consortium name="EnsemblMetazoa"/>
        </authorList>
    </citation>
    <scope>IDENTIFICATION</scope>
    <source>
        <strain evidence="3">PS312</strain>
    </source>
</reference>
<reference evidence="4" key="1">
    <citation type="journal article" date="2008" name="Nat. Genet.">
        <title>The Pristionchus pacificus genome provides a unique perspective on nematode lifestyle and parasitism.</title>
        <authorList>
            <person name="Dieterich C."/>
            <person name="Clifton S.W."/>
            <person name="Schuster L.N."/>
            <person name="Chinwalla A."/>
            <person name="Delehaunty K."/>
            <person name="Dinkelacker I."/>
            <person name="Fulton L."/>
            <person name="Fulton R."/>
            <person name="Godfrey J."/>
            <person name="Minx P."/>
            <person name="Mitreva M."/>
            <person name="Roeseler W."/>
            <person name="Tian H."/>
            <person name="Witte H."/>
            <person name="Yang S.P."/>
            <person name="Wilson R.K."/>
            <person name="Sommer R.J."/>
        </authorList>
    </citation>
    <scope>NUCLEOTIDE SEQUENCE [LARGE SCALE GENOMIC DNA]</scope>
    <source>
        <strain evidence="4">PS312</strain>
    </source>
</reference>
<proteinExistence type="predicted"/>
<gene>
    <name evidence="3" type="primary">WBGene00111947</name>
</gene>
<dbReference type="AlphaFoldDB" id="A0A2A6CV92"/>
<accession>A0A2A6CV92</accession>
<evidence type="ECO:0000313" key="3">
    <source>
        <dbReference type="EnsemblMetazoa" id="PPA22393.1"/>
    </source>
</evidence>
<sequence>MMYSHRLPALFDNGLPRSSLPHLPPLFENGPLFDELLRNPDGPLPSWKCARAEITAIFDQLHPEEKLFSRIRMFMPNFNQYLAKKSEFSTRRPDESDHRFEQRYHFFCQDHIGANCEILGKMIAFRKENTGRPRRGPCTQEEREKLAHLSSENDRLRLVLNIIGHINDTTTLAKYERKMFGFIMYAKPMKSTSHRNPAIRYRKHEIRQPAVNAGTEKKVLELKKDRRRSQHPIRSDCAAQTPTATIRKVDSKKIEVPSTDEEDFDTYALEILKLTTSATEVNPTSSGSSSEPSNSVFDAQNYGFFADSASTEDALADFEAPSSVLDYERLDAFEKILERLLMEKRQKEEEQDAIIDQMNRGFQENEILKLTSSATEISPVSSKYESSCDPSDSEYDSQSYGFFSDSGSTEESLSDYKDASSTLDYDRLDAFEKTLERLLEEKKKREEEQVCDAIIENMNRGFTENLKLTQHKMANVVWHTNSYQMW</sequence>
<evidence type="ECO:0000256" key="1">
    <source>
        <dbReference type="SAM" id="Coils"/>
    </source>
</evidence>
<keyword evidence="4" id="KW-1185">Reference proteome</keyword>
<feature type="region of interest" description="Disordered" evidence="2">
    <location>
        <begin position="379"/>
        <end position="415"/>
    </location>
</feature>
<dbReference type="Proteomes" id="UP000005239">
    <property type="component" value="Unassembled WGS sequence"/>
</dbReference>
<accession>A0A8R1YEK2</accession>